<dbReference type="EnsemblMetazoa" id="Aqu2.1.44450_001">
    <property type="protein sequence ID" value="Aqu2.1.44450_001"/>
    <property type="gene ID" value="Aqu2.1.44450"/>
</dbReference>
<evidence type="ECO:0000256" key="1">
    <source>
        <dbReference type="SAM" id="Phobius"/>
    </source>
</evidence>
<keyword evidence="1" id="KW-0472">Membrane</keyword>
<proteinExistence type="predicted"/>
<keyword evidence="1" id="KW-0812">Transmembrane</keyword>
<accession>A0A1X7VX57</accession>
<reference evidence="2" key="1">
    <citation type="submission" date="2017-05" db="UniProtKB">
        <authorList>
            <consortium name="EnsemblMetazoa"/>
        </authorList>
    </citation>
    <scope>IDENTIFICATION</scope>
</reference>
<name>A0A1X7VX57_AMPQE</name>
<dbReference type="AlphaFoldDB" id="A0A1X7VX57"/>
<protein>
    <submittedName>
        <fullName evidence="2">Uncharacterized protein</fullName>
    </submittedName>
</protein>
<keyword evidence="1" id="KW-1133">Transmembrane helix</keyword>
<sequence length="79" mass="9198">MISSSLHVPPAYVYLVLWYSFVVLMLSVVVVMLVEKKGSRKRKSNLTGAKLKKCSKIYDNEKERKVFYLRINEMPELTT</sequence>
<organism evidence="2">
    <name type="scientific">Amphimedon queenslandica</name>
    <name type="common">Sponge</name>
    <dbReference type="NCBI Taxonomy" id="400682"/>
    <lineage>
        <taxon>Eukaryota</taxon>
        <taxon>Metazoa</taxon>
        <taxon>Porifera</taxon>
        <taxon>Demospongiae</taxon>
        <taxon>Heteroscleromorpha</taxon>
        <taxon>Haplosclerida</taxon>
        <taxon>Niphatidae</taxon>
        <taxon>Amphimedon</taxon>
    </lineage>
</organism>
<dbReference type="InParanoid" id="A0A1X7VX57"/>
<feature type="transmembrane region" description="Helical" evidence="1">
    <location>
        <begin position="12"/>
        <end position="34"/>
    </location>
</feature>
<evidence type="ECO:0000313" key="2">
    <source>
        <dbReference type="EnsemblMetazoa" id="Aqu2.1.44450_001"/>
    </source>
</evidence>